<dbReference type="EMBL" id="QHKI01000056">
    <property type="protein sequence ID" value="RSM73491.1"/>
    <property type="molecule type" value="Genomic_DNA"/>
</dbReference>
<name>A0A428YV26_KIBAR</name>
<organism evidence="2 3">
    <name type="scientific">Kibdelosporangium aridum</name>
    <dbReference type="NCBI Taxonomy" id="2030"/>
    <lineage>
        <taxon>Bacteria</taxon>
        <taxon>Bacillati</taxon>
        <taxon>Actinomycetota</taxon>
        <taxon>Actinomycetes</taxon>
        <taxon>Pseudonocardiales</taxon>
        <taxon>Pseudonocardiaceae</taxon>
        <taxon>Kibdelosporangium</taxon>
    </lineage>
</organism>
<dbReference type="AlphaFoldDB" id="A0A428YV26"/>
<dbReference type="InterPro" id="IPR036388">
    <property type="entry name" value="WH-like_DNA-bd_sf"/>
</dbReference>
<dbReference type="Pfam" id="PF03551">
    <property type="entry name" value="PadR"/>
    <property type="match status" value="1"/>
</dbReference>
<sequence length="200" mass="22254">MSATRLLVLGAVRMRGEAHGYQVRQDLLLWAADQWANVKPGSIYHALKKLAADGLLEEVSTEESELGPDRVVYRITPPGEGEFFFLLNKGIGETESGPAMFNAALPFITTLERGNLIFLLKSRIQQTRAHTESTQLLIDNTVAPIEGQLGKPPHVREMFTYWLVTIEAELTWLTDLVARLEAGEYTFADESPTAFGNPPR</sequence>
<dbReference type="InterPro" id="IPR005149">
    <property type="entry name" value="Tscrpt_reg_PadR_N"/>
</dbReference>
<gene>
    <name evidence="2" type="ORF">DMH04_41510</name>
</gene>
<dbReference type="Gene3D" id="1.10.10.10">
    <property type="entry name" value="Winged helix-like DNA-binding domain superfamily/Winged helix DNA-binding domain"/>
    <property type="match status" value="1"/>
</dbReference>
<dbReference type="PANTHER" id="PTHR33169:SF14">
    <property type="entry name" value="TRANSCRIPTIONAL REGULATOR RV3488"/>
    <property type="match status" value="1"/>
</dbReference>
<dbReference type="SUPFAM" id="SSF46785">
    <property type="entry name" value="Winged helix' DNA-binding domain"/>
    <property type="match status" value="1"/>
</dbReference>
<evidence type="ECO:0000259" key="1">
    <source>
        <dbReference type="Pfam" id="PF03551"/>
    </source>
</evidence>
<dbReference type="InterPro" id="IPR036390">
    <property type="entry name" value="WH_DNA-bd_sf"/>
</dbReference>
<dbReference type="Proteomes" id="UP000287547">
    <property type="component" value="Unassembled WGS sequence"/>
</dbReference>
<accession>A0A428YV26</accession>
<feature type="domain" description="Transcription regulator PadR N-terminal" evidence="1">
    <location>
        <begin position="9"/>
        <end position="82"/>
    </location>
</feature>
<reference evidence="2 3" key="1">
    <citation type="submission" date="2018-05" db="EMBL/GenBank/DDBJ databases">
        <title>Evolution of GPA BGCs.</title>
        <authorList>
            <person name="Waglechner N."/>
            <person name="Wright G.D."/>
        </authorList>
    </citation>
    <scope>NUCLEOTIDE SEQUENCE [LARGE SCALE GENOMIC DNA]</scope>
    <source>
        <strain evidence="2 3">A82846</strain>
    </source>
</reference>
<proteinExistence type="predicted"/>
<evidence type="ECO:0000313" key="2">
    <source>
        <dbReference type="EMBL" id="RSM73491.1"/>
    </source>
</evidence>
<protein>
    <submittedName>
        <fullName evidence="2">PadR family transcriptional regulator</fullName>
    </submittedName>
</protein>
<dbReference type="OrthoDB" id="8443918at2"/>
<dbReference type="InterPro" id="IPR052509">
    <property type="entry name" value="Metal_resp_DNA-bind_regulator"/>
</dbReference>
<dbReference type="PANTHER" id="PTHR33169">
    <property type="entry name" value="PADR-FAMILY TRANSCRIPTIONAL REGULATOR"/>
    <property type="match status" value="1"/>
</dbReference>
<comment type="caution">
    <text evidence="2">The sequence shown here is derived from an EMBL/GenBank/DDBJ whole genome shotgun (WGS) entry which is preliminary data.</text>
</comment>
<evidence type="ECO:0000313" key="3">
    <source>
        <dbReference type="Proteomes" id="UP000287547"/>
    </source>
</evidence>
<dbReference type="RefSeq" id="WP_037253886.1">
    <property type="nucleotide sequence ID" value="NZ_QHKI01000056.1"/>
</dbReference>